<dbReference type="Gene3D" id="3.30.40.10">
    <property type="entry name" value="Zinc/RING finger domain, C3HC4 (zinc finger)"/>
    <property type="match status" value="1"/>
</dbReference>
<dbReference type="PROSITE" id="PS00518">
    <property type="entry name" value="ZF_RING_1"/>
    <property type="match status" value="1"/>
</dbReference>
<evidence type="ECO:0000313" key="8">
    <source>
        <dbReference type="Proteomes" id="UP000799440"/>
    </source>
</evidence>
<keyword evidence="1" id="KW-0479">Metal-binding</keyword>
<feature type="domain" description="RING-type" evidence="6">
    <location>
        <begin position="147"/>
        <end position="196"/>
    </location>
</feature>
<dbReference type="EMBL" id="MU006578">
    <property type="protein sequence ID" value="KAF2746189.1"/>
    <property type="molecule type" value="Genomic_DNA"/>
</dbReference>
<dbReference type="SMART" id="SM00184">
    <property type="entry name" value="RING"/>
    <property type="match status" value="1"/>
</dbReference>
<dbReference type="GO" id="GO:0016567">
    <property type="term" value="P:protein ubiquitination"/>
    <property type="evidence" value="ECO:0007669"/>
    <property type="project" value="UniProtKB-UniPathway"/>
</dbReference>
<evidence type="ECO:0000256" key="4">
    <source>
        <dbReference type="PROSITE-ProRule" id="PRU00175"/>
    </source>
</evidence>
<dbReference type="InterPro" id="IPR017907">
    <property type="entry name" value="Znf_RING_CS"/>
</dbReference>
<keyword evidence="8" id="KW-1185">Reference proteome</keyword>
<dbReference type="InterPro" id="IPR013083">
    <property type="entry name" value="Znf_RING/FYVE/PHD"/>
</dbReference>
<keyword evidence="3" id="KW-0862">Zinc</keyword>
<dbReference type="GO" id="GO:0008270">
    <property type="term" value="F:zinc ion binding"/>
    <property type="evidence" value="ECO:0007669"/>
    <property type="project" value="UniProtKB-KW"/>
</dbReference>
<evidence type="ECO:0000256" key="5">
    <source>
        <dbReference type="SAM" id="MobiDB-lite"/>
    </source>
</evidence>
<reference evidence="7" key="1">
    <citation type="journal article" date="2020" name="Stud. Mycol.">
        <title>101 Dothideomycetes genomes: a test case for predicting lifestyles and emergence of pathogens.</title>
        <authorList>
            <person name="Haridas S."/>
            <person name="Albert R."/>
            <person name="Binder M."/>
            <person name="Bloem J."/>
            <person name="Labutti K."/>
            <person name="Salamov A."/>
            <person name="Andreopoulos B."/>
            <person name="Baker S."/>
            <person name="Barry K."/>
            <person name="Bills G."/>
            <person name="Bluhm B."/>
            <person name="Cannon C."/>
            <person name="Castanera R."/>
            <person name="Culley D."/>
            <person name="Daum C."/>
            <person name="Ezra D."/>
            <person name="Gonzalez J."/>
            <person name="Henrissat B."/>
            <person name="Kuo A."/>
            <person name="Liang C."/>
            <person name="Lipzen A."/>
            <person name="Lutzoni F."/>
            <person name="Magnuson J."/>
            <person name="Mondo S."/>
            <person name="Nolan M."/>
            <person name="Ohm R."/>
            <person name="Pangilinan J."/>
            <person name="Park H.-J."/>
            <person name="Ramirez L."/>
            <person name="Alfaro M."/>
            <person name="Sun H."/>
            <person name="Tritt A."/>
            <person name="Yoshinaga Y."/>
            <person name="Zwiers L.-H."/>
            <person name="Turgeon B."/>
            <person name="Goodwin S."/>
            <person name="Spatafora J."/>
            <person name="Crous P."/>
            <person name="Grigoriev I."/>
        </authorList>
    </citation>
    <scope>NUCLEOTIDE SEQUENCE</scope>
    <source>
        <strain evidence="7">CBS 119925</strain>
    </source>
</reference>
<feature type="region of interest" description="Disordered" evidence="5">
    <location>
        <begin position="212"/>
        <end position="235"/>
    </location>
</feature>
<dbReference type="AlphaFoldDB" id="A0A6A6V914"/>
<gene>
    <name evidence="7" type="ORF">M011DRAFT_495036</name>
</gene>
<dbReference type="OrthoDB" id="6270329at2759"/>
<dbReference type="UniPathway" id="UPA00143"/>
<dbReference type="Proteomes" id="UP000799440">
    <property type="component" value="Unassembled WGS sequence"/>
</dbReference>
<proteinExistence type="predicted"/>
<evidence type="ECO:0000259" key="6">
    <source>
        <dbReference type="PROSITE" id="PS50089"/>
    </source>
</evidence>
<feature type="compositionally biased region" description="Basic and acidic residues" evidence="5">
    <location>
        <begin position="58"/>
        <end position="69"/>
    </location>
</feature>
<dbReference type="PROSITE" id="PS50089">
    <property type="entry name" value="ZF_RING_2"/>
    <property type="match status" value="1"/>
</dbReference>
<accession>A0A6A6V914</accession>
<dbReference type="InterPro" id="IPR001841">
    <property type="entry name" value="Znf_RING"/>
</dbReference>
<evidence type="ECO:0000313" key="7">
    <source>
        <dbReference type="EMBL" id="KAF2746189.1"/>
    </source>
</evidence>
<feature type="region of interest" description="Disordered" evidence="5">
    <location>
        <begin position="18"/>
        <end position="103"/>
    </location>
</feature>
<dbReference type="PANTHER" id="PTHR23041:SF78">
    <property type="entry name" value="E3 UBIQUITIN-PROTEIN LIGASE RNF4"/>
    <property type="match status" value="1"/>
</dbReference>
<dbReference type="SUPFAM" id="SSF57850">
    <property type="entry name" value="RING/U-box"/>
    <property type="match status" value="1"/>
</dbReference>
<protein>
    <recommendedName>
        <fullName evidence="6">RING-type domain-containing protein</fullName>
    </recommendedName>
</protein>
<dbReference type="Pfam" id="PF13920">
    <property type="entry name" value="zf-C3HC4_3"/>
    <property type="match status" value="1"/>
</dbReference>
<evidence type="ECO:0000256" key="1">
    <source>
        <dbReference type="ARBA" id="ARBA00022723"/>
    </source>
</evidence>
<name>A0A6A6V914_9PLEO</name>
<evidence type="ECO:0000256" key="3">
    <source>
        <dbReference type="ARBA" id="ARBA00022833"/>
    </source>
</evidence>
<sequence length="235" mass="25471">MSLSPTFLDHILNPILTTPNASGSPPPPLLSLPAGSRHSQTMSNSRPSRLPNGYVDLTGDHDASPEPVRRRPRSTISPEPSSKKRLKLASGVAASGNSENPFTDIEEIDLSDDRADLQEILQKQRAEAVKAQEKPTEEATTFNTFNCVVCMDTPTDITATSCGHLFCHTCLMEALIAGENRSTGNEPKRSQCPVCRKNISRTKSADTIPLLLMKKGAVTQPRKQSPNTGDKKPEA</sequence>
<feature type="compositionally biased region" description="Polar residues" evidence="5">
    <location>
        <begin position="37"/>
        <end position="47"/>
    </location>
</feature>
<organism evidence="7 8">
    <name type="scientific">Sporormia fimetaria CBS 119925</name>
    <dbReference type="NCBI Taxonomy" id="1340428"/>
    <lineage>
        <taxon>Eukaryota</taxon>
        <taxon>Fungi</taxon>
        <taxon>Dikarya</taxon>
        <taxon>Ascomycota</taxon>
        <taxon>Pezizomycotina</taxon>
        <taxon>Dothideomycetes</taxon>
        <taxon>Pleosporomycetidae</taxon>
        <taxon>Pleosporales</taxon>
        <taxon>Sporormiaceae</taxon>
        <taxon>Sporormia</taxon>
    </lineage>
</organism>
<dbReference type="InterPro" id="IPR047134">
    <property type="entry name" value="RNF4"/>
</dbReference>
<dbReference type="PANTHER" id="PTHR23041">
    <property type="entry name" value="RING FINGER DOMAIN-CONTAINING"/>
    <property type="match status" value="1"/>
</dbReference>
<keyword evidence="2 4" id="KW-0863">Zinc-finger</keyword>
<evidence type="ECO:0000256" key="2">
    <source>
        <dbReference type="ARBA" id="ARBA00022771"/>
    </source>
</evidence>